<accession>A0AAV2L1R8</accession>
<keyword evidence="2" id="KW-1185">Reference proteome</keyword>
<reference evidence="1 2" key="1">
    <citation type="submission" date="2024-04" db="EMBL/GenBank/DDBJ databases">
        <authorList>
            <person name="Waldvogel A.-M."/>
            <person name="Schoenle A."/>
        </authorList>
    </citation>
    <scope>NUCLEOTIDE SEQUENCE [LARGE SCALE GENOMIC DNA]</scope>
</reference>
<proteinExistence type="predicted"/>
<sequence length="97" mass="10698">MYMNTPGEPGRAWERCLERLEAVEERESGFERTHCKSTWTCLRSVLLCSSASCHQTALRQSQCALQESSAGTMWQAGIWATLAPGAASQWSAPGHQP</sequence>
<dbReference type="Proteomes" id="UP001497482">
    <property type="component" value="Chromosome 20"/>
</dbReference>
<evidence type="ECO:0000313" key="1">
    <source>
        <dbReference type="EMBL" id="CAL1594953.1"/>
    </source>
</evidence>
<name>A0AAV2L1R8_KNICA</name>
<gene>
    <name evidence="1" type="ORF">KC01_LOCUS23852</name>
</gene>
<dbReference type="EMBL" id="OZ035842">
    <property type="protein sequence ID" value="CAL1594953.1"/>
    <property type="molecule type" value="Genomic_DNA"/>
</dbReference>
<organism evidence="1 2">
    <name type="scientific">Knipowitschia caucasica</name>
    <name type="common">Caucasian dwarf goby</name>
    <name type="synonym">Pomatoschistus caucasicus</name>
    <dbReference type="NCBI Taxonomy" id="637954"/>
    <lineage>
        <taxon>Eukaryota</taxon>
        <taxon>Metazoa</taxon>
        <taxon>Chordata</taxon>
        <taxon>Craniata</taxon>
        <taxon>Vertebrata</taxon>
        <taxon>Euteleostomi</taxon>
        <taxon>Actinopterygii</taxon>
        <taxon>Neopterygii</taxon>
        <taxon>Teleostei</taxon>
        <taxon>Neoteleostei</taxon>
        <taxon>Acanthomorphata</taxon>
        <taxon>Gobiaria</taxon>
        <taxon>Gobiiformes</taxon>
        <taxon>Gobioidei</taxon>
        <taxon>Gobiidae</taxon>
        <taxon>Gobiinae</taxon>
        <taxon>Knipowitschia</taxon>
    </lineage>
</organism>
<protein>
    <submittedName>
        <fullName evidence="1">Uncharacterized protein</fullName>
    </submittedName>
</protein>
<dbReference type="AlphaFoldDB" id="A0AAV2L1R8"/>
<evidence type="ECO:0000313" key="2">
    <source>
        <dbReference type="Proteomes" id="UP001497482"/>
    </source>
</evidence>